<dbReference type="PATRIC" id="fig|1121015.4.peg.2167"/>
<dbReference type="STRING" id="1121015.GCA_000420545_02738"/>
<gene>
    <name evidence="3" type="ORF">N789_13470</name>
</gene>
<evidence type="ECO:0000313" key="4">
    <source>
        <dbReference type="Proteomes" id="UP000029385"/>
    </source>
</evidence>
<feature type="signal peptide" evidence="1">
    <location>
        <begin position="1"/>
        <end position="17"/>
    </location>
</feature>
<dbReference type="Gene3D" id="3.40.250.10">
    <property type="entry name" value="Rhodanese-like domain"/>
    <property type="match status" value="1"/>
</dbReference>
<dbReference type="RefSeq" id="WP_022970337.1">
    <property type="nucleotide sequence ID" value="NZ_ATVD01000006.1"/>
</dbReference>
<evidence type="ECO:0000313" key="3">
    <source>
        <dbReference type="EMBL" id="KFN42645.1"/>
    </source>
</evidence>
<comment type="caution">
    <text evidence="3">The sequence shown here is derived from an EMBL/GenBank/DDBJ whole genome shotgun (WGS) entry which is preliminary data.</text>
</comment>
<reference evidence="3 4" key="1">
    <citation type="submission" date="2013-09" db="EMBL/GenBank/DDBJ databases">
        <title>Genome sequencing of Arenimonas oryziterrae.</title>
        <authorList>
            <person name="Chen F."/>
            <person name="Wang G."/>
        </authorList>
    </citation>
    <scope>NUCLEOTIDE SEQUENCE [LARGE SCALE GENOMIC DNA]</scope>
    <source>
        <strain evidence="3 4">YC6267</strain>
    </source>
</reference>
<dbReference type="OrthoDB" id="9814704at2"/>
<dbReference type="PROSITE" id="PS50206">
    <property type="entry name" value="RHODANESE_3"/>
    <property type="match status" value="1"/>
</dbReference>
<accession>A0A091BE04</accession>
<dbReference type="SUPFAM" id="SSF52821">
    <property type="entry name" value="Rhodanese/Cell cycle control phosphatase"/>
    <property type="match status" value="1"/>
</dbReference>
<dbReference type="CDD" id="cd00158">
    <property type="entry name" value="RHOD"/>
    <property type="match status" value="1"/>
</dbReference>
<sequence>MLRIVLLFLVLSLPARATEPAVTPTELAAQIAAGNAPLILDVRTQEEFDAGHVPGAVLIPHDQIEARMSELGEPRDVVVYCRSGRRSALVEPALEKLGFRVHQLDGSWLAWDAAGLPEEKNEDTTKESR</sequence>
<dbReference type="Proteomes" id="UP000029385">
    <property type="component" value="Unassembled WGS sequence"/>
</dbReference>
<dbReference type="InterPro" id="IPR036873">
    <property type="entry name" value="Rhodanese-like_dom_sf"/>
</dbReference>
<feature type="domain" description="Rhodanese" evidence="2">
    <location>
        <begin position="33"/>
        <end position="120"/>
    </location>
</feature>
<dbReference type="SMART" id="SM00450">
    <property type="entry name" value="RHOD"/>
    <property type="match status" value="1"/>
</dbReference>
<dbReference type="GO" id="GO:0004792">
    <property type="term" value="F:thiosulfate-cyanide sulfurtransferase activity"/>
    <property type="evidence" value="ECO:0007669"/>
    <property type="project" value="InterPro"/>
</dbReference>
<dbReference type="eggNOG" id="COG0607">
    <property type="taxonomic scope" value="Bacteria"/>
</dbReference>
<feature type="chain" id="PRO_5001869635" description="Rhodanese domain-containing protein" evidence="1">
    <location>
        <begin position="18"/>
        <end position="129"/>
    </location>
</feature>
<dbReference type="AlphaFoldDB" id="A0A091BE04"/>
<dbReference type="Pfam" id="PF00581">
    <property type="entry name" value="Rhodanese"/>
    <property type="match status" value="1"/>
</dbReference>
<keyword evidence="4" id="KW-1185">Reference proteome</keyword>
<dbReference type="PROSITE" id="PS00380">
    <property type="entry name" value="RHODANESE_1"/>
    <property type="match status" value="1"/>
</dbReference>
<dbReference type="EMBL" id="AVCI01000009">
    <property type="protein sequence ID" value="KFN42645.1"/>
    <property type="molecule type" value="Genomic_DNA"/>
</dbReference>
<proteinExistence type="predicted"/>
<evidence type="ECO:0000256" key="1">
    <source>
        <dbReference type="SAM" id="SignalP"/>
    </source>
</evidence>
<name>A0A091BE04_9GAMM</name>
<dbReference type="PANTHER" id="PTHR43031:SF1">
    <property type="entry name" value="PYRIDINE NUCLEOTIDE-DISULPHIDE OXIDOREDUCTASE"/>
    <property type="match status" value="1"/>
</dbReference>
<protein>
    <recommendedName>
        <fullName evidence="2">Rhodanese domain-containing protein</fullName>
    </recommendedName>
</protein>
<organism evidence="3 4">
    <name type="scientific">Arenimonas oryziterrae DSM 21050 = YC6267</name>
    <dbReference type="NCBI Taxonomy" id="1121015"/>
    <lineage>
        <taxon>Bacteria</taxon>
        <taxon>Pseudomonadati</taxon>
        <taxon>Pseudomonadota</taxon>
        <taxon>Gammaproteobacteria</taxon>
        <taxon>Lysobacterales</taxon>
        <taxon>Lysobacteraceae</taxon>
        <taxon>Arenimonas</taxon>
    </lineage>
</organism>
<dbReference type="InterPro" id="IPR001307">
    <property type="entry name" value="Thiosulphate_STrfase_CS"/>
</dbReference>
<evidence type="ECO:0000259" key="2">
    <source>
        <dbReference type="PROSITE" id="PS50206"/>
    </source>
</evidence>
<dbReference type="InterPro" id="IPR001763">
    <property type="entry name" value="Rhodanese-like_dom"/>
</dbReference>
<keyword evidence="1" id="KW-0732">Signal</keyword>
<dbReference type="InterPro" id="IPR050229">
    <property type="entry name" value="GlpE_sulfurtransferase"/>
</dbReference>
<dbReference type="PANTHER" id="PTHR43031">
    <property type="entry name" value="FAD-DEPENDENT OXIDOREDUCTASE"/>
    <property type="match status" value="1"/>
</dbReference>